<evidence type="ECO:0000256" key="1">
    <source>
        <dbReference type="ARBA" id="ARBA00004123"/>
    </source>
</evidence>
<dbReference type="GO" id="GO:0003712">
    <property type="term" value="F:transcription coregulator activity"/>
    <property type="evidence" value="ECO:0007669"/>
    <property type="project" value="TreeGrafter"/>
</dbReference>
<evidence type="ECO:0000259" key="22">
    <source>
        <dbReference type="PROSITE" id="PS51726"/>
    </source>
</evidence>
<evidence type="ECO:0000256" key="20">
    <source>
        <dbReference type="RuleBase" id="RU361211"/>
    </source>
</evidence>
<evidence type="ECO:0000256" key="12">
    <source>
        <dbReference type="ARBA" id="ARBA00023163"/>
    </source>
</evidence>
<comment type="caution">
    <text evidence="23">The sequence shown here is derived from an EMBL/GenBank/DDBJ whole genome shotgun (WGS) entry which is preliminary data.</text>
</comment>
<evidence type="ECO:0000256" key="15">
    <source>
        <dbReference type="ARBA" id="ARBA00047557"/>
    </source>
</evidence>
<dbReference type="InterPro" id="IPR016181">
    <property type="entry name" value="Acyl_CoA_acyltransferase"/>
</dbReference>
<dbReference type="Gene3D" id="2.30.30.140">
    <property type="match status" value="1"/>
</dbReference>
<evidence type="ECO:0000256" key="18">
    <source>
        <dbReference type="ARBA" id="ARBA00048940"/>
    </source>
</evidence>
<evidence type="ECO:0000256" key="19">
    <source>
        <dbReference type="PIRSR" id="PIRSR602717-51"/>
    </source>
</evidence>
<comment type="catalytic activity">
    <reaction evidence="15">
        <text>2-hydroxyisobutanoyl-CoA + L-lysyl-[protein] = N(6)-(2-hydroxyisobutanoyl)-L-lysyl-[protein] + CoA + H(+)</text>
        <dbReference type="Rhea" id="RHEA:24180"/>
        <dbReference type="Rhea" id="RHEA-COMP:9752"/>
        <dbReference type="Rhea" id="RHEA-COMP:15921"/>
        <dbReference type="ChEBI" id="CHEBI:15378"/>
        <dbReference type="ChEBI" id="CHEBI:29969"/>
        <dbReference type="ChEBI" id="CHEBI:57287"/>
        <dbReference type="ChEBI" id="CHEBI:131780"/>
        <dbReference type="ChEBI" id="CHEBI:144968"/>
    </reaction>
    <physiologicalReaction direction="left-to-right" evidence="15">
        <dbReference type="Rhea" id="RHEA:24181"/>
    </physiologicalReaction>
</comment>
<dbReference type="InterPro" id="IPR025995">
    <property type="entry name" value="Tudor-knot"/>
</dbReference>
<evidence type="ECO:0000256" key="11">
    <source>
        <dbReference type="ARBA" id="ARBA00023159"/>
    </source>
</evidence>
<keyword evidence="8" id="KW-0156">Chromatin regulator</keyword>
<dbReference type="FunFam" id="3.40.630.30:FF:000001">
    <property type="entry name" value="Histone acetyltransferase"/>
    <property type="match status" value="1"/>
</dbReference>
<keyword evidence="11" id="KW-0010">Activator</keyword>
<dbReference type="GO" id="GO:0006357">
    <property type="term" value="P:regulation of transcription by RNA polymerase II"/>
    <property type="evidence" value="ECO:0007669"/>
    <property type="project" value="TreeGrafter"/>
</dbReference>
<evidence type="ECO:0000256" key="5">
    <source>
        <dbReference type="ARBA" id="ARBA00022763"/>
    </source>
</evidence>
<keyword evidence="3" id="KW-0808">Transferase</keyword>
<dbReference type="Pfam" id="PF11717">
    <property type="entry name" value="Tudor-knot"/>
    <property type="match status" value="1"/>
</dbReference>
<feature type="domain" description="MYST-type HAT" evidence="22">
    <location>
        <begin position="124"/>
        <end position="397"/>
    </location>
</feature>
<evidence type="ECO:0000256" key="9">
    <source>
        <dbReference type="ARBA" id="ARBA00022990"/>
    </source>
</evidence>
<dbReference type="PANTHER" id="PTHR10615:SF161">
    <property type="entry name" value="HISTONE ACETYLTRANSFERASE KAT7"/>
    <property type="match status" value="1"/>
</dbReference>
<evidence type="ECO:0000256" key="14">
    <source>
        <dbReference type="ARBA" id="ARBA00023242"/>
    </source>
</evidence>
<dbReference type="GO" id="GO:0010485">
    <property type="term" value="F:histone H4 acetyltransferase activity"/>
    <property type="evidence" value="ECO:0007669"/>
    <property type="project" value="UniProtKB-ARBA"/>
</dbReference>
<dbReference type="GO" id="GO:0005634">
    <property type="term" value="C:nucleus"/>
    <property type="evidence" value="ECO:0007669"/>
    <property type="project" value="UniProtKB-SubCell"/>
</dbReference>
<dbReference type="GO" id="GO:0070775">
    <property type="term" value="C:H3 histone acetyltransferase complex"/>
    <property type="evidence" value="ECO:0007669"/>
    <property type="project" value="UniProtKB-ARBA"/>
</dbReference>
<evidence type="ECO:0000256" key="7">
    <source>
        <dbReference type="ARBA" id="ARBA00022833"/>
    </source>
</evidence>
<dbReference type="Proteomes" id="UP000187209">
    <property type="component" value="Unassembled WGS sequence"/>
</dbReference>
<dbReference type="Gene3D" id="3.40.630.30">
    <property type="match status" value="1"/>
</dbReference>
<comment type="catalytic activity">
    <reaction evidence="17">
        <text>L-lysyl-[protein] + acetyl-CoA = N(6)-acetyl-L-lysyl-[protein] + CoA + H(+)</text>
        <dbReference type="Rhea" id="RHEA:45948"/>
        <dbReference type="Rhea" id="RHEA-COMP:9752"/>
        <dbReference type="Rhea" id="RHEA-COMP:10731"/>
        <dbReference type="ChEBI" id="CHEBI:15378"/>
        <dbReference type="ChEBI" id="CHEBI:29969"/>
        <dbReference type="ChEBI" id="CHEBI:57287"/>
        <dbReference type="ChEBI" id="CHEBI:57288"/>
        <dbReference type="ChEBI" id="CHEBI:61930"/>
    </reaction>
    <physiologicalReaction direction="left-to-right" evidence="17">
        <dbReference type="Rhea" id="RHEA:45949"/>
    </physiologicalReaction>
</comment>
<organism evidence="23 24">
    <name type="scientific">Stentor coeruleus</name>
    <dbReference type="NCBI Taxonomy" id="5963"/>
    <lineage>
        <taxon>Eukaryota</taxon>
        <taxon>Sar</taxon>
        <taxon>Alveolata</taxon>
        <taxon>Ciliophora</taxon>
        <taxon>Postciliodesmatophora</taxon>
        <taxon>Heterotrichea</taxon>
        <taxon>Heterotrichida</taxon>
        <taxon>Stentoridae</taxon>
        <taxon>Stentor</taxon>
    </lineage>
</organism>
<dbReference type="InterPro" id="IPR016197">
    <property type="entry name" value="Chromo-like_dom_sf"/>
</dbReference>
<keyword evidence="7" id="KW-0862">Zinc</keyword>
<protein>
    <recommendedName>
        <fullName evidence="20">Histone acetyltransferase</fullName>
        <ecNumber evidence="20">2.3.1.48</ecNumber>
    </recommendedName>
</protein>
<keyword evidence="14 20" id="KW-0539">Nucleus</keyword>
<dbReference type="GO" id="GO:0008270">
    <property type="term" value="F:zinc ion binding"/>
    <property type="evidence" value="ECO:0007669"/>
    <property type="project" value="UniProtKB-KW"/>
</dbReference>
<dbReference type="InterPro" id="IPR050603">
    <property type="entry name" value="MYST_HAT"/>
</dbReference>
<dbReference type="FunFam" id="3.30.60.60:FF:000001">
    <property type="entry name" value="Histone acetyltransferase"/>
    <property type="match status" value="1"/>
</dbReference>
<keyword evidence="6" id="KW-0863">Zinc-finger</keyword>
<dbReference type="EC" id="2.3.1.48" evidence="20"/>
<feature type="region of interest" description="Disordered" evidence="21">
    <location>
        <begin position="1"/>
        <end position="25"/>
    </location>
</feature>
<dbReference type="Gene3D" id="1.10.10.10">
    <property type="entry name" value="Winged helix-like DNA-binding domain superfamily/Winged helix DNA-binding domain"/>
    <property type="match status" value="1"/>
</dbReference>
<evidence type="ECO:0000256" key="10">
    <source>
        <dbReference type="ARBA" id="ARBA00023015"/>
    </source>
</evidence>
<dbReference type="GO" id="GO:0006281">
    <property type="term" value="P:DNA repair"/>
    <property type="evidence" value="ECO:0007669"/>
    <property type="project" value="UniProtKB-KW"/>
</dbReference>
<comment type="catalytic activity">
    <reaction evidence="18">
        <text>L-lysyl-[histone] + acetyl-CoA = N(6)-acetyl-L-lysyl-[histone] + CoA + H(+)</text>
        <dbReference type="Rhea" id="RHEA:21992"/>
        <dbReference type="Rhea" id="RHEA-COMP:9845"/>
        <dbReference type="Rhea" id="RHEA-COMP:11338"/>
        <dbReference type="ChEBI" id="CHEBI:15378"/>
        <dbReference type="ChEBI" id="CHEBI:29969"/>
        <dbReference type="ChEBI" id="CHEBI:57287"/>
        <dbReference type="ChEBI" id="CHEBI:57288"/>
        <dbReference type="ChEBI" id="CHEBI:61930"/>
        <dbReference type="EC" id="2.3.1.48"/>
    </reaction>
    <physiologicalReaction direction="left-to-right" evidence="18">
        <dbReference type="Rhea" id="RHEA:21993"/>
    </physiologicalReaction>
</comment>
<comment type="catalytic activity">
    <reaction evidence="20">
        <text>L-lysyl-[protein] + acetyl-CoA = N(6)-acetyl-L-lysyl-[protein] + CoA + H(+)</text>
        <dbReference type="Rhea" id="RHEA:45948"/>
        <dbReference type="Rhea" id="RHEA-COMP:9752"/>
        <dbReference type="Rhea" id="RHEA-COMP:10731"/>
        <dbReference type="ChEBI" id="CHEBI:15378"/>
        <dbReference type="ChEBI" id="CHEBI:29969"/>
        <dbReference type="ChEBI" id="CHEBI:57287"/>
        <dbReference type="ChEBI" id="CHEBI:57288"/>
        <dbReference type="ChEBI" id="CHEBI:61930"/>
        <dbReference type="EC" id="2.3.1.48"/>
    </reaction>
</comment>
<keyword evidence="10" id="KW-0805">Transcription regulation</keyword>
<evidence type="ECO:0000256" key="13">
    <source>
        <dbReference type="ARBA" id="ARBA00023204"/>
    </source>
</evidence>
<dbReference type="GO" id="GO:0140064">
    <property type="term" value="F:peptide crotonyltransferase activity"/>
    <property type="evidence" value="ECO:0007669"/>
    <property type="project" value="RHEA"/>
</dbReference>
<dbReference type="SUPFAM" id="SSF55729">
    <property type="entry name" value="Acyl-CoA N-acyltransferases (Nat)"/>
    <property type="match status" value="1"/>
</dbReference>
<evidence type="ECO:0000256" key="8">
    <source>
        <dbReference type="ARBA" id="ARBA00022853"/>
    </source>
</evidence>
<comment type="similarity">
    <text evidence="2 20">Belongs to the MYST (SAS/MOZ) family.</text>
</comment>
<keyword evidence="4" id="KW-0479">Metal-binding</keyword>
<proteinExistence type="inferred from homology"/>
<accession>A0A1R2BLF6</accession>
<evidence type="ECO:0000256" key="17">
    <source>
        <dbReference type="ARBA" id="ARBA00047787"/>
    </source>
</evidence>
<feature type="compositionally biased region" description="Basic and acidic residues" evidence="21">
    <location>
        <begin position="1"/>
        <end position="16"/>
    </location>
</feature>
<dbReference type="GO" id="GO:0035267">
    <property type="term" value="C:NuA4 histone acetyltransferase complex"/>
    <property type="evidence" value="ECO:0007669"/>
    <property type="project" value="UniProtKB-ARBA"/>
</dbReference>
<evidence type="ECO:0000256" key="21">
    <source>
        <dbReference type="SAM" id="MobiDB-lite"/>
    </source>
</evidence>
<name>A0A1R2BLF6_9CILI</name>
<gene>
    <name evidence="23" type="ORF">SteCoe_22698</name>
</gene>
<dbReference type="InterPro" id="IPR040706">
    <property type="entry name" value="Zf-MYST"/>
</dbReference>
<evidence type="ECO:0000313" key="23">
    <source>
        <dbReference type="EMBL" id="OMJ77659.1"/>
    </source>
</evidence>
<comment type="catalytic activity">
    <reaction evidence="16">
        <text>(2E)-butenoyl-CoA + L-lysyl-[protein] = N(6)-(2E)-butenoyl-L-lysyl-[protein] + CoA + H(+)</text>
        <dbReference type="Rhea" id="RHEA:53908"/>
        <dbReference type="Rhea" id="RHEA-COMP:9752"/>
        <dbReference type="Rhea" id="RHEA-COMP:13707"/>
        <dbReference type="ChEBI" id="CHEBI:15378"/>
        <dbReference type="ChEBI" id="CHEBI:29969"/>
        <dbReference type="ChEBI" id="CHEBI:57287"/>
        <dbReference type="ChEBI" id="CHEBI:57332"/>
        <dbReference type="ChEBI" id="CHEBI:137954"/>
    </reaction>
    <physiologicalReaction direction="left-to-right" evidence="16">
        <dbReference type="Rhea" id="RHEA:53909"/>
    </physiologicalReaction>
</comment>
<dbReference type="EMBL" id="MPUH01000563">
    <property type="protein sequence ID" value="OMJ77659.1"/>
    <property type="molecule type" value="Genomic_DNA"/>
</dbReference>
<dbReference type="Pfam" id="PF01853">
    <property type="entry name" value="MOZ_SAS"/>
    <property type="match status" value="1"/>
</dbReference>
<keyword evidence="24" id="KW-1185">Reference proteome</keyword>
<comment type="subcellular location">
    <subcellularLocation>
        <location evidence="1 20">Nucleus</location>
    </subcellularLocation>
</comment>
<dbReference type="GO" id="GO:0003682">
    <property type="term" value="F:chromatin binding"/>
    <property type="evidence" value="ECO:0007669"/>
    <property type="project" value="TreeGrafter"/>
</dbReference>
<dbReference type="FunFam" id="1.10.10.10:FF:000526">
    <property type="entry name" value="Histone acetyltransferase"/>
    <property type="match status" value="1"/>
</dbReference>
<dbReference type="AlphaFoldDB" id="A0A1R2BLF6"/>
<dbReference type="GO" id="GO:0106226">
    <property type="term" value="F:peptide 2-hydroxyisobutyryltransferase activity"/>
    <property type="evidence" value="ECO:0007669"/>
    <property type="project" value="RHEA"/>
</dbReference>
<evidence type="ECO:0000256" key="16">
    <source>
        <dbReference type="ARBA" id="ARBA00047752"/>
    </source>
</evidence>
<evidence type="ECO:0000256" key="2">
    <source>
        <dbReference type="ARBA" id="ARBA00010107"/>
    </source>
</evidence>
<evidence type="ECO:0000313" key="24">
    <source>
        <dbReference type="Proteomes" id="UP000187209"/>
    </source>
</evidence>
<evidence type="ECO:0000256" key="6">
    <source>
        <dbReference type="ARBA" id="ARBA00022771"/>
    </source>
</evidence>
<keyword evidence="5" id="KW-0227">DNA damage</keyword>
<dbReference type="OrthoDB" id="787137at2759"/>
<keyword evidence="9" id="KW-0007">Acetylation</keyword>
<keyword evidence="13" id="KW-0234">DNA repair</keyword>
<sequence>MRRGNKKDNRERKSSDMEQEGPFKVNQLILAQNKSNTYSVGEWRDAKVISIRSGSKSNINLEDSIELYVHYERTNRRCDEWIPTDRAKPWEASSKKAETNEPILEHDEHEGYDEKVIAMHEECTKFKTIRYIELGKHRCETWYFSPFPDYYQNIDTLYICEFCLTFFKFKAELVRHEKRCKILHPMGNEIYRDGDISVFEIDGARNVAYCENLCYISKLFLDHKNLSYDVEPFLFYVLTENDDAGCHIAGYFSKEKESTMNNNLSCILVLPFMQRKGFGKFLITFSYELSKIELKVGTPERPLSDLGYASYFSWWTGEIVRVLESHQGQMLSLNDVTNKTYIRHQDVMEILDKLNILRYCQGNHILYANPEYLNEIKKTIVGKPGRPVYPEKLHWRPLKIIN</sequence>
<dbReference type="InterPro" id="IPR036388">
    <property type="entry name" value="WH-like_DNA-bd_sf"/>
</dbReference>
<reference evidence="23 24" key="1">
    <citation type="submission" date="2016-11" db="EMBL/GenBank/DDBJ databases">
        <title>The macronuclear genome of Stentor coeruleus: a giant cell with tiny introns.</title>
        <authorList>
            <person name="Slabodnick M."/>
            <person name="Ruby J.G."/>
            <person name="Reiff S.B."/>
            <person name="Swart E.C."/>
            <person name="Gosai S."/>
            <person name="Prabakaran S."/>
            <person name="Witkowska E."/>
            <person name="Larue G.E."/>
            <person name="Fisher S."/>
            <person name="Freeman R.M."/>
            <person name="Gunawardena J."/>
            <person name="Chu W."/>
            <person name="Stover N.A."/>
            <person name="Gregory B.D."/>
            <person name="Nowacki M."/>
            <person name="Derisi J."/>
            <person name="Roy S.W."/>
            <person name="Marshall W.F."/>
            <person name="Sood P."/>
        </authorList>
    </citation>
    <scope>NUCLEOTIDE SEQUENCE [LARGE SCALE GENOMIC DNA]</scope>
    <source>
        <strain evidence="23">WM001</strain>
    </source>
</reference>
<dbReference type="Pfam" id="PF17772">
    <property type="entry name" value="zf-MYST"/>
    <property type="match status" value="1"/>
</dbReference>
<dbReference type="PROSITE" id="PS51726">
    <property type="entry name" value="MYST_HAT"/>
    <property type="match status" value="1"/>
</dbReference>
<feature type="active site" description="Proton donor/acceptor" evidence="19">
    <location>
        <position position="300"/>
    </location>
</feature>
<dbReference type="PANTHER" id="PTHR10615">
    <property type="entry name" value="HISTONE ACETYLTRANSFERASE"/>
    <property type="match status" value="1"/>
</dbReference>
<dbReference type="GO" id="GO:0040029">
    <property type="term" value="P:epigenetic regulation of gene expression"/>
    <property type="evidence" value="ECO:0007669"/>
    <property type="project" value="UniProtKB-ARBA"/>
</dbReference>
<keyword evidence="12" id="KW-0804">Transcription</keyword>
<dbReference type="Gene3D" id="3.30.60.60">
    <property type="entry name" value="N-acetyl transferase-like"/>
    <property type="match status" value="1"/>
</dbReference>
<dbReference type="InterPro" id="IPR002717">
    <property type="entry name" value="HAT_MYST-type"/>
</dbReference>
<evidence type="ECO:0000256" key="3">
    <source>
        <dbReference type="ARBA" id="ARBA00022679"/>
    </source>
</evidence>
<dbReference type="SUPFAM" id="SSF54160">
    <property type="entry name" value="Chromo domain-like"/>
    <property type="match status" value="1"/>
</dbReference>
<evidence type="ECO:0000256" key="4">
    <source>
        <dbReference type="ARBA" id="ARBA00022723"/>
    </source>
</evidence>